<feature type="domain" description="Protein NO VEIN C-terminal" evidence="1">
    <location>
        <begin position="207"/>
        <end position="290"/>
    </location>
</feature>
<reference evidence="2" key="1">
    <citation type="journal article" date="2014" name="Int. J. Syst. Evol. Microbiol.">
        <title>Complete genome sequence of Corynebacterium casei LMG S-19264T (=DSM 44701T), isolated from a smear-ripened cheese.</title>
        <authorList>
            <consortium name="US DOE Joint Genome Institute (JGI-PGF)"/>
            <person name="Walter F."/>
            <person name="Albersmeier A."/>
            <person name="Kalinowski J."/>
            <person name="Ruckert C."/>
        </authorList>
    </citation>
    <scope>NUCLEOTIDE SEQUENCE</scope>
    <source>
        <strain evidence="2">VKM B-2748</strain>
    </source>
</reference>
<comment type="caution">
    <text evidence="2">The sequence shown here is derived from an EMBL/GenBank/DDBJ whole genome shotgun (WGS) entry which is preliminary data.</text>
</comment>
<dbReference type="EMBL" id="BSFL01000002">
    <property type="protein sequence ID" value="GLK80101.1"/>
    <property type="molecule type" value="Genomic_DNA"/>
</dbReference>
<keyword evidence="3" id="KW-1185">Reference proteome</keyword>
<evidence type="ECO:0000259" key="1">
    <source>
        <dbReference type="Pfam" id="PF13020"/>
    </source>
</evidence>
<name>A0A9W6JM07_9HYPH</name>
<dbReference type="Pfam" id="PF13020">
    <property type="entry name" value="NOV_C"/>
    <property type="match status" value="1"/>
</dbReference>
<accession>A0A9W6JM07</accession>
<dbReference type="RefSeq" id="WP_271200571.1">
    <property type="nucleotide sequence ID" value="NZ_BSFL01000002.1"/>
</dbReference>
<organism evidence="2 3">
    <name type="scientific">Methylopila turkensis</name>
    <dbReference type="NCBI Taxonomy" id="1437816"/>
    <lineage>
        <taxon>Bacteria</taxon>
        <taxon>Pseudomonadati</taxon>
        <taxon>Pseudomonadota</taxon>
        <taxon>Alphaproteobacteria</taxon>
        <taxon>Hyphomicrobiales</taxon>
        <taxon>Methylopilaceae</taxon>
        <taxon>Methylopila</taxon>
    </lineage>
</organism>
<dbReference type="InterPro" id="IPR024975">
    <property type="entry name" value="NOV_C"/>
</dbReference>
<evidence type="ECO:0000313" key="2">
    <source>
        <dbReference type="EMBL" id="GLK80101.1"/>
    </source>
</evidence>
<gene>
    <name evidence="2" type="ORF">GCM10008174_18420</name>
</gene>
<sequence>MAKAPVIFINIGWMVEYAGISPADPTVGDFGFLKSSSIGHETWNFAPHRGRVYGYIPRSARPNLEKLGGGKNDASMAGVTVVWIAKSPRDHQNYIVGWYKNATILGRSDDIVLKRKGGIEVGYKIHAASDDATLLTPPRRQFVIPTAKVKGNLGQSPVWYGGTDAFREKVFDYVKAGGAFPKSKPSNKANRNRNLDPEARKKIELLAVKHATEFYESVAGGGHHVKSVEGDNVGWDLTVTAPTGAVLKVEVKGLSGSDVVVELTPNEYRMMQAREHRQDYVVYIVTQADARDARSHVFLHNKDLSKGRKLVWASADGRKLKIDRRVAARLSAGPAPSLPSG</sequence>
<dbReference type="Proteomes" id="UP001143309">
    <property type="component" value="Unassembled WGS sequence"/>
</dbReference>
<dbReference type="AlphaFoldDB" id="A0A9W6JM07"/>
<proteinExistence type="predicted"/>
<evidence type="ECO:0000313" key="3">
    <source>
        <dbReference type="Proteomes" id="UP001143309"/>
    </source>
</evidence>
<reference evidence="2" key="2">
    <citation type="submission" date="2023-01" db="EMBL/GenBank/DDBJ databases">
        <authorList>
            <person name="Sun Q."/>
            <person name="Evtushenko L."/>
        </authorList>
    </citation>
    <scope>NUCLEOTIDE SEQUENCE</scope>
    <source>
        <strain evidence="2">VKM B-2748</strain>
    </source>
</reference>
<protein>
    <recommendedName>
        <fullName evidence="1">Protein NO VEIN C-terminal domain-containing protein</fullName>
    </recommendedName>
</protein>